<dbReference type="RefSeq" id="WP_177215201.1">
    <property type="nucleotide sequence ID" value="NZ_FOXA01000015.1"/>
</dbReference>
<gene>
    <name evidence="1" type="ORF">SAMN04488047_11535</name>
</gene>
<accession>A0A1I5TVT6</accession>
<reference evidence="1 2" key="1">
    <citation type="submission" date="2016-10" db="EMBL/GenBank/DDBJ databases">
        <authorList>
            <person name="de Groot N.N."/>
        </authorList>
    </citation>
    <scope>NUCLEOTIDE SEQUENCE [LARGE SCALE GENOMIC DNA]</scope>
    <source>
        <strain evidence="1 2">DSM 19547</strain>
    </source>
</reference>
<name>A0A1I5TVT6_9RHOB</name>
<evidence type="ECO:0000313" key="2">
    <source>
        <dbReference type="Proteomes" id="UP000199356"/>
    </source>
</evidence>
<sequence>MPEMNQAQVGADTPDELEREQMLHDARRLEAEAAAESDPDEREHILRTVRALRRDARG</sequence>
<protein>
    <submittedName>
        <fullName evidence="1">Uncharacterized protein</fullName>
    </submittedName>
</protein>
<dbReference type="AlphaFoldDB" id="A0A1I5TVT6"/>
<dbReference type="EMBL" id="FOXA01000015">
    <property type="protein sequence ID" value="SFP86717.1"/>
    <property type="molecule type" value="Genomic_DNA"/>
</dbReference>
<evidence type="ECO:0000313" key="1">
    <source>
        <dbReference type="EMBL" id="SFP86717.1"/>
    </source>
</evidence>
<organism evidence="1 2">
    <name type="scientific">Tranquillimonas alkanivorans</name>
    <dbReference type="NCBI Taxonomy" id="441119"/>
    <lineage>
        <taxon>Bacteria</taxon>
        <taxon>Pseudomonadati</taxon>
        <taxon>Pseudomonadota</taxon>
        <taxon>Alphaproteobacteria</taxon>
        <taxon>Rhodobacterales</taxon>
        <taxon>Roseobacteraceae</taxon>
        <taxon>Tranquillimonas</taxon>
    </lineage>
</organism>
<keyword evidence="2" id="KW-1185">Reference proteome</keyword>
<dbReference type="Proteomes" id="UP000199356">
    <property type="component" value="Unassembled WGS sequence"/>
</dbReference>
<proteinExistence type="predicted"/>
<dbReference type="STRING" id="441119.SAMN04488047_11535"/>